<sequence length="347" mass="37714">MPLHLLAALVLIRRPPVASMAETVWCCCSCTSASRMPSIRSSSILCAAAVGQAPWRIRDSREKIFSQIHYKLQKAKLHRQFLSLTDSSAEGGICTAQSASWRRKRLAEDAAGAWWSWRSRRARTRDGSANNTFQRYVTSFFWLLNESTCPADKIADETHRIAAPQTSDSGIGSKYTSPPHLLLSLLPLQPDFNSTPVRMFRPGFGPGFRPGPGGPPGVRWPILLLLFPYLILTAIGVALLEALCTGRYCALYITIYVVGLFLIFVCVANASIRRIGDPGRGCCCCGDGGGGGGGGGAFRAYASHAQRCRLGETTAVAALAAAQQLKLKVEVRRVRRTASPAMCPQRQ</sequence>
<gene>
    <name evidence="3" type="ORF">JKP88DRAFT_268021</name>
</gene>
<keyword evidence="1" id="KW-0472">Membrane</keyword>
<feature type="chain" id="PRO_5032471753" evidence="2">
    <location>
        <begin position="20"/>
        <end position="347"/>
    </location>
</feature>
<organism evidence="3 4">
    <name type="scientific">Tribonema minus</name>
    <dbReference type="NCBI Taxonomy" id="303371"/>
    <lineage>
        <taxon>Eukaryota</taxon>
        <taxon>Sar</taxon>
        <taxon>Stramenopiles</taxon>
        <taxon>Ochrophyta</taxon>
        <taxon>PX clade</taxon>
        <taxon>Xanthophyceae</taxon>
        <taxon>Tribonematales</taxon>
        <taxon>Tribonemataceae</taxon>
        <taxon>Tribonema</taxon>
    </lineage>
</organism>
<keyword evidence="1" id="KW-0812">Transmembrane</keyword>
<dbReference type="Proteomes" id="UP000664859">
    <property type="component" value="Unassembled WGS sequence"/>
</dbReference>
<keyword evidence="2" id="KW-0732">Signal</keyword>
<evidence type="ECO:0000313" key="4">
    <source>
        <dbReference type="Proteomes" id="UP000664859"/>
    </source>
</evidence>
<evidence type="ECO:0000256" key="1">
    <source>
        <dbReference type="SAM" id="Phobius"/>
    </source>
</evidence>
<name>A0A836CKI1_9STRA</name>
<accession>A0A836CKI1</accession>
<reference evidence="3" key="1">
    <citation type="submission" date="2021-02" db="EMBL/GenBank/DDBJ databases">
        <title>First Annotated Genome of the Yellow-green Alga Tribonema minus.</title>
        <authorList>
            <person name="Mahan K.M."/>
        </authorList>
    </citation>
    <scope>NUCLEOTIDE SEQUENCE</scope>
    <source>
        <strain evidence="3">UTEX B ZZ1240</strain>
    </source>
</reference>
<evidence type="ECO:0000256" key="2">
    <source>
        <dbReference type="SAM" id="SignalP"/>
    </source>
</evidence>
<keyword evidence="4" id="KW-1185">Reference proteome</keyword>
<feature type="transmembrane region" description="Helical" evidence="1">
    <location>
        <begin position="220"/>
        <end position="243"/>
    </location>
</feature>
<evidence type="ECO:0000313" key="3">
    <source>
        <dbReference type="EMBL" id="KAG5186776.1"/>
    </source>
</evidence>
<feature type="signal peptide" evidence="2">
    <location>
        <begin position="1"/>
        <end position="19"/>
    </location>
</feature>
<feature type="transmembrane region" description="Helical" evidence="1">
    <location>
        <begin position="250"/>
        <end position="272"/>
    </location>
</feature>
<protein>
    <submittedName>
        <fullName evidence="3">Uncharacterized protein</fullName>
    </submittedName>
</protein>
<proteinExistence type="predicted"/>
<keyword evidence="1" id="KW-1133">Transmembrane helix</keyword>
<dbReference type="AlphaFoldDB" id="A0A836CKI1"/>
<comment type="caution">
    <text evidence="3">The sequence shown here is derived from an EMBL/GenBank/DDBJ whole genome shotgun (WGS) entry which is preliminary data.</text>
</comment>
<dbReference type="EMBL" id="JAFCMP010000103">
    <property type="protein sequence ID" value="KAG5186776.1"/>
    <property type="molecule type" value="Genomic_DNA"/>
</dbReference>